<reference evidence="6" key="1">
    <citation type="submission" date="2022-10" db="EMBL/GenBank/DDBJ databases">
        <title>Genome sequence of Actinomyces israelii ATCC 10048.</title>
        <authorList>
            <person name="Watt R.M."/>
            <person name="Tong W.M."/>
        </authorList>
    </citation>
    <scope>NUCLEOTIDE SEQUENCE</scope>
    <source>
        <strain evidence="6">ATCC 10048</strain>
    </source>
</reference>
<feature type="domain" description="Signal transduction histidine kinase subgroup 3 dimerisation and phosphoacceptor" evidence="5">
    <location>
        <begin position="200"/>
        <end position="266"/>
    </location>
</feature>
<feature type="transmembrane region" description="Helical" evidence="4">
    <location>
        <begin position="55"/>
        <end position="72"/>
    </location>
</feature>
<dbReference type="Gene3D" id="1.20.5.1930">
    <property type="match status" value="1"/>
</dbReference>
<keyword evidence="1" id="KW-0808">Transferase</keyword>
<keyword evidence="2 6" id="KW-0418">Kinase</keyword>
<dbReference type="SUPFAM" id="SSF55874">
    <property type="entry name" value="ATPase domain of HSP90 chaperone/DNA topoisomerase II/histidine kinase"/>
    <property type="match status" value="1"/>
</dbReference>
<evidence type="ECO:0000313" key="6">
    <source>
        <dbReference type="EMBL" id="MCZ0859430.1"/>
    </source>
</evidence>
<evidence type="ECO:0000313" key="7">
    <source>
        <dbReference type="Proteomes" id="UP001072034"/>
    </source>
</evidence>
<dbReference type="GO" id="GO:0016301">
    <property type="term" value="F:kinase activity"/>
    <property type="evidence" value="ECO:0007669"/>
    <property type="project" value="UniProtKB-KW"/>
</dbReference>
<keyword evidence="4" id="KW-0812">Transmembrane</keyword>
<dbReference type="EMBL" id="JAPTMY010000053">
    <property type="protein sequence ID" value="MCZ0859430.1"/>
    <property type="molecule type" value="Genomic_DNA"/>
</dbReference>
<proteinExistence type="predicted"/>
<keyword evidence="4" id="KW-1133">Transmembrane helix</keyword>
<evidence type="ECO:0000259" key="5">
    <source>
        <dbReference type="Pfam" id="PF07730"/>
    </source>
</evidence>
<sequence length="385" mass="40309">MSAGSTRAAAASNAADAAATRPWYRRIEPNSVWTLLLLVPLFFVLTADMPVPLKTLGVAGIVGFACLYSWAVSTMPTWLALPAGAGAVGQLRPVAGRLALLAGAAAVSGPGLDWWYTVFYLPYFCAIIMYATTLRVGLTVSGCLCVLTALFFLLLAPRANIAGMAAGCSFSSVAIALGRIGADVQERRQVKERELAAAAEREEIGRDVHDLLGHSLTVLTLKAEVAHRLVRRSPEAAEREMAEIVELSRAALADVRATVTRLRAPDLAGQMEASRAAFAAADVAAVFSGRAADVPLPQRELLAWALREATTNVLRHAGATRVSVELARGRVRVEDDGAGTAGRPPGNGLTGLRERVEATGGALTLTSPAPGGTAARPGTVLEVVL</sequence>
<dbReference type="InterPro" id="IPR011712">
    <property type="entry name" value="Sig_transdc_His_kin_sub3_dim/P"/>
</dbReference>
<evidence type="ECO:0000256" key="2">
    <source>
        <dbReference type="ARBA" id="ARBA00022777"/>
    </source>
</evidence>
<dbReference type="Gene3D" id="3.30.565.10">
    <property type="entry name" value="Histidine kinase-like ATPase, C-terminal domain"/>
    <property type="match status" value="1"/>
</dbReference>
<dbReference type="PANTHER" id="PTHR24421:SF63">
    <property type="entry name" value="SENSOR HISTIDINE KINASE DESK"/>
    <property type="match status" value="1"/>
</dbReference>
<keyword evidence="3" id="KW-0902">Two-component regulatory system</keyword>
<feature type="transmembrane region" description="Helical" evidence="4">
    <location>
        <begin position="138"/>
        <end position="155"/>
    </location>
</feature>
<dbReference type="RefSeq" id="WP_268918640.1">
    <property type="nucleotide sequence ID" value="NZ_JAPTMY010000053.1"/>
</dbReference>
<gene>
    <name evidence="6" type="ORF">OHJ16_15455</name>
</gene>
<comment type="caution">
    <text evidence="6">The sequence shown here is derived from an EMBL/GenBank/DDBJ whole genome shotgun (WGS) entry which is preliminary data.</text>
</comment>
<evidence type="ECO:0000256" key="1">
    <source>
        <dbReference type="ARBA" id="ARBA00022679"/>
    </source>
</evidence>
<organism evidence="6 7">
    <name type="scientific">Actinomyces israelii</name>
    <dbReference type="NCBI Taxonomy" id="1659"/>
    <lineage>
        <taxon>Bacteria</taxon>
        <taxon>Bacillati</taxon>
        <taxon>Actinomycetota</taxon>
        <taxon>Actinomycetes</taxon>
        <taxon>Actinomycetales</taxon>
        <taxon>Actinomycetaceae</taxon>
        <taxon>Actinomyces</taxon>
    </lineage>
</organism>
<dbReference type="PANTHER" id="PTHR24421">
    <property type="entry name" value="NITRATE/NITRITE SENSOR PROTEIN NARX-RELATED"/>
    <property type="match status" value="1"/>
</dbReference>
<dbReference type="Proteomes" id="UP001072034">
    <property type="component" value="Unassembled WGS sequence"/>
</dbReference>
<keyword evidence="4" id="KW-0472">Membrane</keyword>
<keyword evidence="7" id="KW-1185">Reference proteome</keyword>
<accession>A0ABT4ICG5</accession>
<evidence type="ECO:0000256" key="3">
    <source>
        <dbReference type="ARBA" id="ARBA00023012"/>
    </source>
</evidence>
<feature type="transmembrane region" description="Helical" evidence="4">
    <location>
        <begin position="161"/>
        <end position="182"/>
    </location>
</feature>
<dbReference type="Pfam" id="PF07730">
    <property type="entry name" value="HisKA_3"/>
    <property type="match status" value="1"/>
</dbReference>
<protein>
    <submittedName>
        <fullName evidence="6">Histidine kinase</fullName>
    </submittedName>
</protein>
<evidence type="ECO:0000256" key="4">
    <source>
        <dbReference type="SAM" id="Phobius"/>
    </source>
</evidence>
<dbReference type="InterPro" id="IPR036890">
    <property type="entry name" value="HATPase_C_sf"/>
</dbReference>
<name>A0ABT4ICG5_9ACTO</name>
<feature type="transmembrane region" description="Helical" evidence="4">
    <location>
        <begin position="31"/>
        <end position="48"/>
    </location>
</feature>
<dbReference type="CDD" id="cd16917">
    <property type="entry name" value="HATPase_UhpB-NarQ-NarX-like"/>
    <property type="match status" value="1"/>
</dbReference>
<dbReference type="InterPro" id="IPR050482">
    <property type="entry name" value="Sensor_HK_TwoCompSys"/>
</dbReference>